<dbReference type="KEGG" id="aplc:110982875"/>
<protein>
    <submittedName>
        <fullName evidence="4">Actin-related protein 10-like</fullName>
    </submittedName>
</protein>
<sequence>MSFFEGLGSAVEKTTVVLDIGAAYTKIGFANETGPRAIIASSVKQPRSGKLIRVWDFSNSEELYDVLVDFLHVVYFRHLLVNPRDRRLVICESVLCPTQFRETLAKVLFKHYEVPSILFAPSHLLALFTLGIETALVLDAGYSETVVLPIYEGVPIIKGVQALPLGGNAIHSNLQAKLLEEGVVKGQGNGERPLSSVISTIPEETLEDIKVRTCFVTNMDRIRLIQQSILQSDSSKRPSLPAAVEYPLDGGKILTISGDTREMACEVLFDQDNEETSLATLILDSILKCPIDMRRQLAGNLVTIGGTSCLQGFNHRLLAELQELLQKPRYKAELAIDKFKIHEPPSQANYTAWLGGAIFGALEILSYRSLSKDAYLKFGRVPDWCSLDQTPLEIDPLSKDKTSRRPFRDSMDRQGSLDR</sequence>
<gene>
    <name evidence="4" type="primary">LOC110982875</name>
</gene>
<organism evidence="3 4">
    <name type="scientific">Acanthaster planci</name>
    <name type="common">Crown-of-thorns starfish</name>
    <dbReference type="NCBI Taxonomy" id="133434"/>
    <lineage>
        <taxon>Eukaryota</taxon>
        <taxon>Metazoa</taxon>
        <taxon>Echinodermata</taxon>
        <taxon>Eleutherozoa</taxon>
        <taxon>Asterozoa</taxon>
        <taxon>Asteroidea</taxon>
        <taxon>Valvatacea</taxon>
        <taxon>Valvatida</taxon>
        <taxon>Acanthasteridae</taxon>
        <taxon>Acanthaster</taxon>
    </lineage>
</organism>
<evidence type="ECO:0000313" key="3">
    <source>
        <dbReference type="Proteomes" id="UP000694845"/>
    </source>
</evidence>
<dbReference type="OMA" id="WERDNDN"/>
<dbReference type="RefSeq" id="XP_022097308.1">
    <property type="nucleotide sequence ID" value="XM_022241616.1"/>
</dbReference>
<dbReference type="PANTHER" id="PTHR11937">
    <property type="entry name" value="ACTIN"/>
    <property type="match status" value="1"/>
</dbReference>
<dbReference type="OrthoDB" id="337660at2759"/>
<dbReference type="Gene3D" id="3.90.640.10">
    <property type="entry name" value="Actin, Chain A, domain 4"/>
    <property type="match status" value="1"/>
</dbReference>
<evidence type="ECO:0000313" key="4">
    <source>
        <dbReference type="RefSeq" id="XP_022097308.1"/>
    </source>
</evidence>
<dbReference type="Gene3D" id="3.30.420.40">
    <property type="match status" value="2"/>
</dbReference>
<accession>A0A8B7YVH8</accession>
<dbReference type="CDD" id="cd10207">
    <property type="entry name" value="ASKHA_NBD_Arp10"/>
    <property type="match status" value="1"/>
</dbReference>
<reference evidence="4" key="1">
    <citation type="submission" date="2025-08" db="UniProtKB">
        <authorList>
            <consortium name="RefSeq"/>
        </authorList>
    </citation>
    <scope>IDENTIFICATION</scope>
</reference>
<dbReference type="SUPFAM" id="SSF53067">
    <property type="entry name" value="Actin-like ATPase domain"/>
    <property type="match status" value="2"/>
</dbReference>
<dbReference type="GeneID" id="110982875"/>
<dbReference type="CTD" id="55860"/>
<name>A0A8B7YVH8_ACAPL</name>
<evidence type="ECO:0000256" key="2">
    <source>
        <dbReference type="SAM" id="MobiDB-lite"/>
    </source>
</evidence>
<keyword evidence="3" id="KW-1185">Reference proteome</keyword>
<dbReference type="Pfam" id="PF00022">
    <property type="entry name" value="Actin"/>
    <property type="match status" value="1"/>
</dbReference>
<comment type="similarity">
    <text evidence="1">Belongs to the actin family.</text>
</comment>
<dbReference type="InterPro" id="IPR043129">
    <property type="entry name" value="ATPase_NBD"/>
</dbReference>
<dbReference type="SMART" id="SM00268">
    <property type="entry name" value="ACTIN"/>
    <property type="match status" value="1"/>
</dbReference>
<dbReference type="AlphaFoldDB" id="A0A8B7YVH8"/>
<evidence type="ECO:0000256" key="1">
    <source>
        <dbReference type="RuleBase" id="RU000487"/>
    </source>
</evidence>
<dbReference type="Proteomes" id="UP000694845">
    <property type="component" value="Unplaced"/>
</dbReference>
<feature type="region of interest" description="Disordered" evidence="2">
    <location>
        <begin position="395"/>
        <end position="419"/>
    </location>
</feature>
<proteinExistence type="inferred from homology"/>
<feature type="compositionally biased region" description="Basic and acidic residues" evidence="2">
    <location>
        <begin position="396"/>
        <end position="419"/>
    </location>
</feature>
<dbReference type="InterPro" id="IPR004000">
    <property type="entry name" value="Actin"/>
</dbReference>